<reference evidence="1" key="1">
    <citation type="submission" date="2018-06" db="EMBL/GenBank/DDBJ databases">
        <authorList>
            <person name="Zhirakovskaya E."/>
        </authorList>
    </citation>
    <scope>NUCLEOTIDE SEQUENCE</scope>
</reference>
<name>A0A3B0SSP6_9ZZZZ</name>
<sequence length="150" mass="16915">MTETIATRAAAHLRQPVRAVIAVILLATALTIVQQTPAEAGATNCDIGSGKVCLYKNSSYSTGGIYRYGGSDPDYGNGFWLPDTQYLHCWVNCDLNDSVSSIKNRGNFMNTKHYKDKDYEGDFWYIGRNKEFDFWGNSLNNELSSHKWVW</sequence>
<dbReference type="Pfam" id="PF03995">
    <property type="entry name" value="Inhibitor_I36"/>
    <property type="match status" value="1"/>
</dbReference>
<evidence type="ECO:0008006" key="2">
    <source>
        <dbReference type="Google" id="ProtNLM"/>
    </source>
</evidence>
<dbReference type="AlphaFoldDB" id="A0A3B0SSP6"/>
<dbReference type="Gene3D" id="2.60.20.10">
    <property type="entry name" value="Crystallins"/>
    <property type="match status" value="1"/>
</dbReference>
<organism evidence="1">
    <name type="scientific">hydrothermal vent metagenome</name>
    <dbReference type="NCBI Taxonomy" id="652676"/>
    <lineage>
        <taxon>unclassified sequences</taxon>
        <taxon>metagenomes</taxon>
        <taxon>ecological metagenomes</taxon>
    </lineage>
</organism>
<accession>A0A3B0SSP6</accession>
<evidence type="ECO:0000313" key="1">
    <source>
        <dbReference type="EMBL" id="VAW08895.1"/>
    </source>
</evidence>
<dbReference type="EMBL" id="UOEK01000506">
    <property type="protein sequence ID" value="VAW08895.1"/>
    <property type="molecule type" value="Genomic_DNA"/>
</dbReference>
<proteinExistence type="predicted"/>
<protein>
    <recommendedName>
        <fullName evidence="2">Peptidase inhibitor family I36</fullName>
    </recommendedName>
</protein>
<gene>
    <name evidence="1" type="ORF">MNBD_ACTINO02-1977</name>
</gene>